<feature type="region of interest" description="Disordered" evidence="1">
    <location>
        <begin position="50"/>
        <end position="70"/>
    </location>
</feature>
<gene>
    <name evidence="2" type="ORF">G3570_02165</name>
</gene>
<dbReference type="AlphaFoldDB" id="A0A6M1SJD0"/>
<comment type="caution">
    <text evidence="2">The sequence shown here is derived from an EMBL/GenBank/DDBJ whole genome shotgun (WGS) entry which is preliminary data.</text>
</comment>
<reference evidence="2 3" key="1">
    <citation type="submission" date="2020-02" db="EMBL/GenBank/DDBJ databases">
        <title>Balneolaceae bacterium YR4-1, complete genome.</title>
        <authorList>
            <person name="Li Y."/>
            <person name="Wu S."/>
        </authorList>
    </citation>
    <scope>NUCLEOTIDE SEQUENCE [LARGE SCALE GENOMIC DNA]</scope>
    <source>
        <strain evidence="2 3">YR4-1</strain>
    </source>
</reference>
<dbReference type="RefSeq" id="WP_165138711.1">
    <property type="nucleotide sequence ID" value="NZ_JAALLT010000001.1"/>
</dbReference>
<proteinExistence type="predicted"/>
<organism evidence="2 3">
    <name type="scientific">Halalkalibaculum roseum</name>
    <dbReference type="NCBI Taxonomy" id="2709311"/>
    <lineage>
        <taxon>Bacteria</taxon>
        <taxon>Pseudomonadati</taxon>
        <taxon>Balneolota</taxon>
        <taxon>Balneolia</taxon>
        <taxon>Balneolales</taxon>
        <taxon>Balneolaceae</taxon>
        <taxon>Halalkalibaculum</taxon>
    </lineage>
</organism>
<evidence type="ECO:0000256" key="1">
    <source>
        <dbReference type="SAM" id="MobiDB-lite"/>
    </source>
</evidence>
<evidence type="ECO:0000313" key="2">
    <source>
        <dbReference type="EMBL" id="NGP75421.1"/>
    </source>
</evidence>
<keyword evidence="3" id="KW-1185">Reference proteome</keyword>
<dbReference type="Proteomes" id="UP000473278">
    <property type="component" value="Unassembled WGS sequence"/>
</dbReference>
<accession>A0A6M1SJD0</accession>
<dbReference type="EMBL" id="JAALLT010000001">
    <property type="protein sequence ID" value="NGP75421.1"/>
    <property type="molecule type" value="Genomic_DNA"/>
</dbReference>
<name>A0A6M1SJD0_9BACT</name>
<sequence length="70" mass="8171">MKTKTLNRIDELARRNTISLDTNERSDDKIFEASEEENLSTLRSFENKRTLKGSREKNQQSNKSIAIIKE</sequence>
<protein>
    <submittedName>
        <fullName evidence="2">Uncharacterized protein</fullName>
    </submittedName>
</protein>
<evidence type="ECO:0000313" key="3">
    <source>
        <dbReference type="Proteomes" id="UP000473278"/>
    </source>
</evidence>